<proteinExistence type="predicted"/>
<evidence type="ECO:0000313" key="1">
    <source>
        <dbReference type="EMBL" id="ABA97371.1"/>
    </source>
</evidence>
<dbReference type="EMBL" id="DP000011">
    <property type="protein sequence ID" value="ABA97371.1"/>
    <property type="molecule type" value="Genomic_DNA"/>
</dbReference>
<reference evidence="1" key="2">
    <citation type="submission" date="2005-04" db="EMBL/GenBank/DDBJ databases">
        <authorList>
            <person name="Buell C.R."/>
            <person name="Wing R.A."/>
            <person name="McCombie W.A."/>
            <person name="Ouyang S."/>
        </authorList>
    </citation>
    <scope>NUCLEOTIDE SEQUENCE</scope>
</reference>
<name>Q2QU93_ORYSJ</name>
<reference evidence="1" key="1">
    <citation type="journal article" date="2005" name="BMC Biol.">
        <title>The sequence of rice chromosomes 11 and 12, rich in disease resistance genes and recent gene duplications.</title>
        <authorList>
            <consortium name="The rice chromosomes 11 and 12 sequencing consortia"/>
        </authorList>
    </citation>
    <scope>NUCLEOTIDE SEQUENCE [LARGE SCALE GENOMIC DNA]</scope>
</reference>
<sequence length="97" mass="11308">MWNGWLGTSWDPGSGCQFGLNHRRPWVKAGEITRRMDTLDVQTGEIQYNLTEHISQTLELQQSANAQFANFNKMMQQQHDDLQAYFLFQGFNHYQGP</sequence>
<dbReference type="AlphaFoldDB" id="Q2QU93"/>
<gene>
    <name evidence="1" type="ordered locus">LOC_Os12g17040</name>
</gene>
<organism evidence="1">
    <name type="scientific">Oryza sativa subsp. japonica</name>
    <name type="common">Rice</name>
    <dbReference type="NCBI Taxonomy" id="39947"/>
    <lineage>
        <taxon>Eukaryota</taxon>
        <taxon>Viridiplantae</taxon>
        <taxon>Streptophyta</taxon>
        <taxon>Embryophyta</taxon>
        <taxon>Tracheophyta</taxon>
        <taxon>Spermatophyta</taxon>
        <taxon>Magnoliopsida</taxon>
        <taxon>Liliopsida</taxon>
        <taxon>Poales</taxon>
        <taxon>Poaceae</taxon>
        <taxon>BOP clade</taxon>
        <taxon>Oryzoideae</taxon>
        <taxon>Oryzeae</taxon>
        <taxon>Oryzinae</taxon>
        <taxon>Oryza</taxon>
        <taxon>Oryza sativa</taxon>
    </lineage>
</organism>
<reference evidence="1" key="3">
    <citation type="submission" date="2006-01" db="EMBL/GenBank/DDBJ databases">
        <authorList>
            <person name="Buell R."/>
        </authorList>
    </citation>
    <scope>NUCLEOTIDE SEQUENCE</scope>
</reference>
<accession>Q2QU93</accession>
<protein>
    <submittedName>
        <fullName evidence="1">Transposon protein, putative, unclassified</fullName>
    </submittedName>
</protein>